<dbReference type="WBParaSite" id="SMUV_0000366001-mRNA-1">
    <property type="protein sequence ID" value="SMUV_0000366001-mRNA-1"/>
    <property type="gene ID" value="SMUV_0000366001"/>
</dbReference>
<keyword evidence="4 11" id="KW-0328">Glycosyltransferase</keyword>
<dbReference type="Pfam" id="PF02709">
    <property type="entry name" value="Glyco_transf_7C"/>
    <property type="match status" value="1"/>
</dbReference>
<dbReference type="Pfam" id="PF13733">
    <property type="entry name" value="Glyco_transf_7N"/>
    <property type="match status" value="1"/>
</dbReference>
<dbReference type="PANTHER" id="PTHR19300:SF57">
    <property type="entry name" value="BETA-1,4-N-ACETYLGALACTOSAMINYLTRANSFERASE"/>
    <property type="match status" value="1"/>
</dbReference>
<dbReference type="GO" id="GO:0008378">
    <property type="term" value="F:galactosyltransferase activity"/>
    <property type="evidence" value="ECO:0007669"/>
    <property type="project" value="TreeGrafter"/>
</dbReference>
<dbReference type="InterPro" id="IPR029044">
    <property type="entry name" value="Nucleotide-diphossugar_trans"/>
</dbReference>
<comment type="pathway">
    <text evidence="2 11">Protein modification; protein glycosylation.</text>
</comment>
<keyword evidence="8" id="KW-1133">Transmembrane helix</keyword>
<keyword evidence="9" id="KW-0472">Membrane</keyword>
<dbReference type="Proteomes" id="UP000046393">
    <property type="component" value="Unplaced"/>
</dbReference>
<feature type="domain" description="Galactosyltransferase N-terminal" evidence="13">
    <location>
        <begin position="35"/>
        <end position="167"/>
    </location>
</feature>
<dbReference type="InterPro" id="IPR003859">
    <property type="entry name" value="Galactosyl_T"/>
</dbReference>
<dbReference type="PRINTS" id="PR02050">
    <property type="entry name" value="B14GALTRFASE"/>
</dbReference>
<comment type="cofactor">
    <cofactor evidence="11">
        <name>Mn(2+)</name>
        <dbReference type="ChEBI" id="CHEBI:29035"/>
    </cofactor>
</comment>
<dbReference type="GO" id="GO:0005975">
    <property type="term" value="P:carbohydrate metabolic process"/>
    <property type="evidence" value="ECO:0007669"/>
    <property type="project" value="InterPro"/>
</dbReference>
<comment type="similarity">
    <text evidence="3 11">Belongs to the glycosyltransferase 7 family.</text>
</comment>
<dbReference type="UniPathway" id="UPA00378"/>
<keyword evidence="10 11" id="KW-0325">Glycoprotein</keyword>
<evidence type="ECO:0000259" key="12">
    <source>
        <dbReference type="Pfam" id="PF02709"/>
    </source>
</evidence>
<dbReference type="Gene3D" id="3.90.550.10">
    <property type="entry name" value="Spore Coat Polysaccharide Biosynthesis Protein SpsA, Chain A"/>
    <property type="match status" value="1"/>
</dbReference>
<evidence type="ECO:0000256" key="5">
    <source>
        <dbReference type="ARBA" id="ARBA00022679"/>
    </source>
</evidence>
<sequence length="322" mass="37094">MTNEVVTPNNDTVLIEGNIPATGSSIQNDTRQKTCPAVPPNLVGPIKVWVDSPPFEVLAKSFQSLEPGGHGFPKDCQARHRVAIIIPYRDREEHLRILLRNLISLFIKQQLDFGIFVVEQKQNETFNRAKLMNVGFAEAVKVYDWQCFIFHDVDLLPENDRNLYSCPSQPRHMSVAIDKFKYRLPYGAIFGGVAALTKAQFEKINGFSNDYWGWGGEDDDLSTRVRIGGYKIARYPNSIARYKMIKHSSNKENPVNNTKKWYLRCRYKLMYKTKVRWQKDGLSSLKYKVLKITKYPLYTNIYVSLLEAESRDALHREGFKGC</sequence>
<evidence type="ECO:0000256" key="6">
    <source>
        <dbReference type="ARBA" id="ARBA00022692"/>
    </source>
</evidence>
<evidence type="ECO:0000259" key="13">
    <source>
        <dbReference type="Pfam" id="PF13733"/>
    </source>
</evidence>
<dbReference type="AlphaFoldDB" id="A0A0N5AH27"/>
<feature type="domain" description="Galactosyltransferase C-terminal" evidence="12">
    <location>
        <begin position="171"/>
        <end position="247"/>
    </location>
</feature>
<dbReference type="PANTHER" id="PTHR19300">
    <property type="entry name" value="BETA-1,4-GALACTOSYLTRANSFERASE"/>
    <property type="match status" value="1"/>
</dbReference>
<dbReference type="SUPFAM" id="SSF53448">
    <property type="entry name" value="Nucleotide-diphospho-sugar transferases"/>
    <property type="match status" value="1"/>
</dbReference>
<evidence type="ECO:0000256" key="11">
    <source>
        <dbReference type="RuleBase" id="RU368121"/>
    </source>
</evidence>
<evidence type="ECO:0000256" key="7">
    <source>
        <dbReference type="ARBA" id="ARBA00022968"/>
    </source>
</evidence>
<comment type="function">
    <text evidence="11">Catalyzes the transfer of galactose onto proteins or lipids.</text>
</comment>
<accession>A0A0N5AH27</accession>
<keyword evidence="5 11" id="KW-0808">Transferase</keyword>
<keyword evidence="6" id="KW-0812">Transmembrane</keyword>
<keyword evidence="14" id="KW-1185">Reference proteome</keyword>
<name>A0A0N5AH27_9BILA</name>
<evidence type="ECO:0000256" key="2">
    <source>
        <dbReference type="ARBA" id="ARBA00004922"/>
    </source>
</evidence>
<evidence type="ECO:0000256" key="9">
    <source>
        <dbReference type="ARBA" id="ARBA00023136"/>
    </source>
</evidence>
<keyword evidence="11" id="KW-0479">Metal-binding</keyword>
<dbReference type="STRING" id="451379.A0A0N5AH27"/>
<dbReference type="InterPro" id="IPR027791">
    <property type="entry name" value="Galactosyl_T_C"/>
</dbReference>
<keyword evidence="11" id="KW-0464">Manganese</keyword>
<evidence type="ECO:0000256" key="1">
    <source>
        <dbReference type="ARBA" id="ARBA00004606"/>
    </source>
</evidence>
<dbReference type="InterPro" id="IPR027995">
    <property type="entry name" value="Galactosyl_T_N"/>
</dbReference>
<organism evidence="14 15">
    <name type="scientific">Syphacia muris</name>
    <dbReference type="NCBI Taxonomy" id="451379"/>
    <lineage>
        <taxon>Eukaryota</taxon>
        <taxon>Metazoa</taxon>
        <taxon>Ecdysozoa</taxon>
        <taxon>Nematoda</taxon>
        <taxon>Chromadorea</taxon>
        <taxon>Rhabditida</taxon>
        <taxon>Spirurina</taxon>
        <taxon>Oxyuridomorpha</taxon>
        <taxon>Oxyuroidea</taxon>
        <taxon>Oxyuridae</taxon>
        <taxon>Syphacia</taxon>
    </lineage>
</organism>
<dbReference type="GO" id="GO:0006688">
    <property type="term" value="P:glycosphingolipid biosynthetic process"/>
    <property type="evidence" value="ECO:0007669"/>
    <property type="project" value="TreeGrafter"/>
</dbReference>
<keyword evidence="7 11" id="KW-0735">Signal-anchor</keyword>
<evidence type="ECO:0000256" key="4">
    <source>
        <dbReference type="ARBA" id="ARBA00022676"/>
    </source>
</evidence>
<proteinExistence type="inferred from homology"/>
<evidence type="ECO:0000313" key="15">
    <source>
        <dbReference type="WBParaSite" id="SMUV_0000366001-mRNA-1"/>
    </source>
</evidence>
<evidence type="ECO:0000256" key="3">
    <source>
        <dbReference type="ARBA" id="ARBA00005735"/>
    </source>
</evidence>
<dbReference type="EC" id="2.4.1.-" evidence="11"/>
<dbReference type="GO" id="GO:0033842">
    <property type="term" value="F:N-acetyl-beta-glucosaminyl-derivative 4-beta-N-acetylgalactosaminyltransferase activity"/>
    <property type="evidence" value="ECO:0007669"/>
    <property type="project" value="TreeGrafter"/>
</dbReference>
<dbReference type="GO" id="GO:0005794">
    <property type="term" value="C:Golgi apparatus"/>
    <property type="evidence" value="ECO:0007669"/>
    <property type="project" value="TreeGrafter"/>
</dbReference>
<protein>
    <recommendedName>
        <fullName evidence="11">Beta-1,4-N-acetylgalactosaminyltransferase</fullName>
        <ecNumber evidence="11">2.4.1.-</ecNumber>
    </recommendedName>
    <alternativeName>
        <fullName evidence="11">Beta-4-GalNAcT</fullName>
    </alternativeName>
</protein>
<comment type="subcellular location">
    <subcellularLocation>
        <location evidence="1 11">Membrane</location>
        <topology evidence="1 11">Single-pass type II membrane protein</topology>
    </subcellularLocation>
</comment>
<evidence type="ECO:0000256" key="10">
    <source>
        <dbReference type="ARBA" id="ARBA00023180"/>
    </source>
</evidence>
<dbReference type="GO" id="GO:0016020">
    <property type="term" value="C:membrane"/>
    <property type="evidence" value="ECO:0007669"/>
    <property type="project" value="UniProtKB-SubCell"/>
</dbReference>
<evidence type="ECO:0000256" key="8">
    <source>
        <dbReference type="ARBA" id="ARBA00022989"/>
    </source>
</evidence>
<dbReference type="GO" id="GO:0046872">
    <property type="term" value="F:metal ion binding"/>
    <property type="evidence" value="ECO:0007669"/>
    <property type="project" value="UniProtKB-UniRule"/>
</dbReference>
<evidence type="ECO:0000313" key="14">
    <source>
        <dbReference type="Proteomes" id="UP000046393"/>
    </source>
</evidence>
<reference evidence="15" key="1">
    <citation type="submission" date="2017-02" db="UniProtKB">
        <authorList>
            <consortium name="WormBaseParasite"/>
        </authorList>
    </citation>
    <scope>IDENTIFICATION</scope>
</reference>
<dbReference type="CDD" id="cd00899">
    <property type="entry name" value="b4GalT"/>
    <property type="match status" value="1"/>
</dbReference>